<reference evidence="1" key="1">
    <citation type="submission" date="2023-06" db="EMBL/GenBank/DDBJ databases">
        <authorList>
            <consortium name="Lawrence Berkeley National Laboratory"/>
            <person name="Ahrendt S."/>
            <person name="Sahu N."/>
            <person name="Indic B."/>
            <person name="Wong-Bajracharya J."/>
            <person name="Merenyi Z."/>
            <person name="Ke H.-M."/>
            <person name="Monk M."/>
            <person name="Kocsube S."/>
            <person name="Drula E."/>
            <person name="Lipzen A."/>
            <person name="Balint B."/>
            <person name="Henrissat B."/>
            <person name="Andreopoulos B."/>
            <person name="Martin F.M."/>
            <person name="Harder C.B."/>
            <person name="Rigling D."/>
            <person name="Ford K.L."/>
            <person name="Foster G.D."/>
            <person name="Pangilinan J."/>
            <person name="Papanicolaou A."/>
            <person name="Barry K."/>
            <person name="LaButti K."/>
            <person name="Viragh M."/>
            <person name="Koriabine M."/>
            <person name="Yan M."/>
            <person name="Riley R."/>
            <person name="Champramary S."/>
            <person name="Plett K.L."/>
            <person name="Tsai I.J."/>
            <person name="Slot J."/>
            <person name="Sipos G."/>
            <person name="Plett J."/>
            <person name="Nagy L.G."/>
            <person name="Grigoriev I.V."/>
        </authorList>
    </citation>
    <scope>NUCLEOTIDE SEQUENCE</scope>
    <source>
        <strain evidence="1">ICMP 16352</strain>
    </source>
</reference>
<evidence type="ECO:0000313" key="2">
    <source>
        <dbReference type="Proteomes" id="UP001175227"/>
    </source>
</evidence>
<name>A0AA39NUV2_9AGAR</name>
<dbReference type="AlphaFoldDB" id="A0AA39NUV2"/>
<keyword evidence="2" id="KW-1185">Reference proteome</keyword>
<gene>
    <name evidence="1" type="ORF">IW261DRAFT_1424470</name>
</gene>
<sequence>MFILLEISREAARRVLKIQALLIEARKWKFISLALPANSLTTANRPAISQCTTLTLLDVGFTPPRENLDKVVLFINGPNILHGLPIVTFRKTTHTLPGGSTVETALSGKNRLRVLERSVDLEADKERPCTTILTPTDREYLEELKAEGMSITVRITATGSKWEESLEFAQLCGWLMLTRRFLVC</sequence>
<dbReference type="Proteomes" id="UP001175227">
    <property type="component" value="Unassembled WGS sequence"/>
</dbReference>
<organism evidence="1 2">
    <name type="scientific">Armillaria novae-zelandiae</name>
    <dbReference type="NCBI Taxonomy" id="153914"/>
    <lineage>
        <taxon>Eukaryota</taxon>
        <taxon>Fungi</taxon>
        <taxon>Dikarya</taxon>
        <taxon>Basidiomycota</taxon>
        <taxon>Agaricomycotina</taxon>
        <taxon>Agaricomycetes</taxon>
        <taxon>Agaricomycetidae</taxon>
        <taxon>Agaricales</taxon>
        <taxon>Marasmiineae</taxon>
        <taxon>Physalacriaceae</taxon>
        <taxon>Armillaria</taxon>
    </lineage>
</organism>
<proteinExistence type="predicted"/>
<accession>A0AA39NUV2</accession>
<evidence type="ECO:0000313" key="1">
    <source>
        <dbReference type="EMBL" id="KAK0472248.1"/>
    </source>
</evidence>
<comment type="caution">
    <text evidence="1">The sequence shown here is derived from an EMBL/GenBank/DDBJ whole genome shotgun (WGS) entry which is preliminary data.</text>
</comment>
<dbReference type="EMBL" id="JAUEPR010000042">
    <property type="protein sequence ID" value="KAK0472248.1"/>
    <property type="molecule type" value="Genomic_DNA"/>
</dbReference>
<protein>
    <submittedName>
        <fullName evidence="1">Uncharacterized protein</fullName>
    </submittedName>
</protein>